<evidence type="ECO:0000313" key="3">
    <source>
        <dbReference type="Proteomes" id="UP001367508"/>
    </source>
</evidence>
<name>A0AAN9LNX4_CANGL</name>
<keyword evidence="3" id="KW-1185">Reference proteome</keyword>
<organism evidence="2 3">
    <name type="scientific">Canavalia gladiata</name>
    <name type="common">Sword bean</name>
    <name type="synonym">Dolichos gladiatus</name>
    <dbReference type="NCBI Taxonomy" id="3824"/>
    <lineage>
        <taxon>Eukaryota</taxon>
        <taxon>Viridiplantae</taxon>
        <taxon>Streptophyta</taxon>
        <taxon>Embryophyta</taxon>
        <taxon>Tracheophyta</taxon>
        <taxon>Spermatophyta</taxon>
        <taxon>Magnoliopsida</taxon>
        <taxon>eudicotyledons</taxon>
        <taxon>Gunneridae</taxon>
        <taxon>Pentapetalae</taxon>
        <taxon>rosids</taxon>
        <taxon>fabids</taxon>
        <taxon>Fabales</taxon>
        <taxon>Fabaceae</taxon>
        <taxon>Papilionoideae</taxon>
        <taxon>50 kb inversion clade</taxon>
        <taxon>NPAAA clade</taxon>
        <taxon>indigoferoid/millettioid clade</taxon>
        <taxon>Phaseoleae</taxon>
        <taxon>Canavalia</taxon>
    </lineage>
</organism>
<comment type="caution">
    <text evidence="2">The sequence shown here is derived from an EMBL/GenBank/DDBJ whole genome shotgun (WGS) entry which is preliminary data.</text>
</comment>
<dbReference type="Proteomes" id="UP001367508">
    <property type="component" value="Unassembled WGS sequence"/>
</dbReference>
<protein>
    <submittedName>
        <fullName evidence="2">Uncharacterized protein</fullName>
    </submittedName>
</protein>
<dbReference type="AlphaFoldDB" id="A0AAN9LNX4"/>
<reference evidence="2 3" key="1">
    <citation type="submission" date="2024-01" db="EMBL/GenBank/DDBJ databases">
        <title>The genomes of 5 underutilized Papilionoideae crops provide insights into root nodulation and disease resistanc.</title>
        <authorList>
            <person name="Jiang F."/>
        </authorList>
    </citation>
    <scope>NUCLEOTIDE SEQUENCE [LARGE SCALE GENOMIC DNA]</scope>
    <source>
        <strain evidence="2">LVBAO_FW01</strain>
        <tissue evidence="2">Leaves</tissue>
    </source>
</reference>
<proteinExistence type="predicted"/>
<evidence type="ECO:0000256" key="1">
    <source>
        <dbReference type="SAM" id="MobiDB-lite"/>
    </source>
</evidence>
<evidence type="ECO:0000313" key="2">
    <source>
        <dbReference type="EMBL" id="KAK7339462.1"/>
    </source>
</evidence>
<sequence length="207" mass="22718">MQLKQGNLSVEPSNEGRRRKLQLINTEPDSLRKGIALRRRKRHSTPPCARGSGKAESFVFEELVYTLEEATCLIELSVNFSLTLLRPSIPHQSIMCKSSFPFGIEQHNSSKLVTLSRTLRQPLEHPEIGPSASSRPIDMFHSSKTAAVGLSNVVPANRGTSGPEQRGRRKLYGIEDLVLLSPAQFGHVCVPVTICVDICIVGHPASA</sequence>
<feature type="region of interest" description="Disordered" evidence="1">
    <location>
        <begin position="1"/>
        <end position="22"/>
    </location>
</feature>
<dbReference type="EMBL" id="JAYMYQ010000004">
    <property type="protein sequence ID" value="KAK7339462.1"/>
    <property type="molecule type" value="Genomic_DNA"/>
</dbReference>
<accession>A0AAN9LNX4</accession>
<gene>
    <name evidence="2" type="ORF">VNO77_20132</name>
</gene>
<feature type="compositionally biased region" description="Polar residues" evidence="1">
    <location>
        <begin position="1"/>
        <end position="12"/>
    </location>
</feature>